<dbReference type="STRING" id="634113.AUT07_00348"/>
<dbReference type="EC" id="3.1.26.5" evidence="7 8"/>
<reference evidence="9 10" key="1">
    <citation type="submission" date="2016-01" db="EMBL/GenBank/DDBJ databases">
        <title>Genome sequence of Ca. Arsenophonus lipopteni, the exclusive symbiont of a blood sucking fly Lipoptena cervi (Diptera: Hippoboscidae).</title>
        <authorList>
            <person name="Novakova E."/>
            <person name="Hypsa V."/>
            <person name="Nguyen P."/>
            <person name="Husnik F."/>
            <person name="Darby A.C."/>
        </authorList>
    </citation>
    <scope>NUCLEOTIDE SEQUENCE [LARGE SCALE GENOMIC DNA]</scope>
    <source>
        <strain evidence="9 10">CB</strain>
    </source>
</reference>
<keyword evidence="2 7" id="KW-0819">tRNA processing</keyword>
<accession>A0A0X9W6N3</accession>
<dbReference type="HAMAP" id="MF_00227">
    <property type="entry name" value="RNase_P"/>
    <property type="match status" value="1"/>
</dbReference>
<comment type="function">
    <text evidence="1 7">RNaseP catalyzes the removal of the 5'-leader sequence from pre-tRNA to produce the mature 5'-terminus. It can also cleave other RNA substrates such as 4.5S RNA. The protein component plays an auxiliary but essential role in vivo by binding to the 5'-leader sequence and broadening the substrate specificity of the ribozyme.</text>
</comment>
<dbReference type="AlphaFoldDB" id="A0A0X9W6N3"/>
<keyword evidence="3 7" id="KW-0540">Nuclease</keyword>
<keyword evidence="10" id="KW-1185">Reference proteome</keyword>
<comment type="subunit">
    <text evidence="7">Consists of a catalytic RNA component (M1 or rnpB) and a protein subunit.</text>
</comment>
<dbReference type="PATRIC" id="fig|634113.3.peg.339"/>
<keyword evidence="5 7" id="KW-0378">Hydrolase</keyword>
<gene>
    <name evidence="7 9" type="primary">rnpA</name>
    <name evidence="9" type="ORF">AUT07_00348</name>
</gene>
<dbReference type="Gene3D" id="3.30.230.10">
    <property type="match status" value="1"/>
</dbReference>
<dbReference type="GO" id="GO:0042781">
    <property type="term" value="F:3'-tRNA processing endoribonuclease activity"/>
    <property type="evidence" value="ECO:0007669"/>
    <property type="project" value="TreeGrafter"/>
</dbReference>
<dbReference type="InterPro" id="IPR020568">
    <property type="entry name" value="Ribosomal_Su5_D2-typ_SF"/>
</dbReference>
<evidence type="ECO:0000256" key="6">
    <source>
        <dbReference type="ARBA" id="ARBA00022884"/>
    </source>
</evidence>
<dbReference type="PANTHER" id="PTHR33992">
    <property type="entry name" value="RIBONUCLEASE P PROTEIN COMPONENT"/>
    <property type="match status" value="1"/>
</dbReference>
<evidence type="ECO:0000256" key="1">
    <source>
        <dbReference type="ARBA" id="ARBA00002663"/>
    </source>
</evidence>
<sequence>MFVFSRNLRLLKSSHFDYVFQEPKLVSSSTIIIVGRLNEKGHPRIGFAIAKKNVKLAHERNRIKRLIKEYFRLHQNKFLSMDFVILVKKGIVDLDNQEIIKILGKLWLQYYRLERGY</sequence>
<evidence type="ECO:0000256" key="2">
    <source>
        <dbReference type="ARBA" id="ARBA00022694"/>
    </source>
</evidence>
<protein>
    <recommendedName>
        <fullName evidence="7 8">Ribonuclease P protein component</fullName>
        <shortName evidence="7">RNase P protein</shortName>
        <shortName evidence="7">RNaseP protein</shortName>
        <ecNumber evidence="7 8">3.1.26.5</ecNumber>
    </recommendedName>
    <alternativeName>
        <fullName evidence="7">Protein C5</fullName>
    </alternativeName>
</protein>
<dbReference type="PROSITE" id="PS00648">
    <property type="entry name" value="RIBONUCLEASE_P"/>
    <property type="match status" value="1"/>
</dbReference>
<evidence type="ECO:0000256" key="5">
    <source>
        <dbReference type="ARBA" id="ARBA00022801"/>
    </source>
</evidence>
<dbReference type="GO" id="GO:0030677">
    <property type="term" value="C:ribonuclease P complex"/>
    <property type="evidence" value="ECO:0007669"/>
    <property type="project" value="TreeGrafter"/>
</dbReference>
<dbReference type="Proteomes" id="UP000069926">
    <property type="component" value="Chromosome"/>
</dbReference>
<dbReference type="GO" id="GO:0001682">
    <property type="term" value="P:tRNA 5'-leader removal"/>
    <property type="evidence" value="ECO:0007669"/>
    <property type="project" value="UniProtKB-UniRule"/>
</dbReference>
<dbReference type="PANTHER" id="PTHR33992:SF1">
    <property type="entry name" value="RIBONUCLEASE P PROTEIN COMPONENT"/>
    <property type="match status" value="1"/>
</dbReference>
<name>A0A0X9W6N3_9GAMM</name>
<evidence type="ECO:0000256" key="7">
    <source>
        <dbReference type="HAMAP-Rule" id="MF_00227"/>
    </source>
</evidence>
<dbReference type="InterPro" id="IPR020539">
    <property type="entry name" value="RNase_P_CS"/>
</dbReference>
<evidence type="ECO:0000313" key="9">
    <source>
        <dbReference type="EMBL" id="AMA64927.1"/>
    </source>
</evidence>
<keyword evidence="4 7" id="KW-0255">Endonuclease</keyword>
<dbReference type="InterPro" id="IPR014721">
    <property type="entry name" value="Ribsml_uS5_D2-typ_fold_subgr"/>
</dbReference>
<keyword evidence="6 7" id="KW-0694">RNA-binding</keyword>
<evidence type="ECO:0000256" key="4">
    <source>
        <dbReference type="ARBA" id="ARBA00022759"/>
    </source>
</evidence>
<dbReference type="Pfam" id="PF00825">
    <property type="entry name" value="Ribonuclease_P"/>
    <property type="match status" value="1"/>
</dbReference>
<dbReference type="GO" id="GO:0000049">
    <property type="term" value="F:tRNA binding"/>
    <property type="evidence" value="ECO:0007669"/>
    <property type="project" value="UniProtKB-UniRule"/>
</dbReference>
<comment type="similarity">
    <text evidence="7">Belongs to the RnpA family.</text>
</comment>
<dbReference type="KEGG" id="asy:AUT07_00348"/>
<organism evidence="9 10">
    <name type="scientific">Candidatus Arsenophonus lipoptenae</name>
    <dbReference type="NCBI Taxonomy" id="634113"/>
    <lineage>
        <taxon>Bacteria</taxon>
        <taxon>Pseudomonadati</taxon>
        <taxon>Pseudomonadota</taxon>
        <taxon>Gammaproteobacteria</taxon>
        <taxon>Enterobacterales</taxon>
        <taxon>Morganellaceae</taxon>
        <taxon>Arsenophonus</taxon>
    </lineage>
</organism>
<proteinExistence type="inferred from homology"/>
<dbReference type="GO" id="GO:0004526">
    <property type="term" value="F:ribonuclease P activity"/>
    <property type="evidence" value="ECO:0007669"/>
    <property type="project" value="UniProtKB-UniRule"/>
</dbReference>
<dbReference type="NCBIfam" id="TIGR00188">
    <property type="entry name" value="rnpA"/>
    <property type="match status" value="1"/>
</dbReference>
<dbReference type="InterPro" id="IPR000100">
    <property type="entry name" value="RNase_P"/>
</dbReference>
<evidence type="ECO:0000256" key="8">
    <source>
        <dbReference type="NCBIfam" id="TIGR00188"/>
    </source>
</evidence>
<dbReference type="EMBL" id="CP013920">
    <property type="protein sequence ID" value="AMA64927.1"/>
    <property type="molecule type" value="Genomic_DNA"/>
</dbReference>
<dbReference type="SUPFAM" id="SSF54211">
    <property type="entry name" value="Ribosomal protein S5 domain 2-like"/>
    <property type="match status" value="1"/>
</dbReference>
<evidence type="ECO:0000256" key="3">
    <source>
        <dbReference type="ARBA" id="ARBA00022722"/>
    </source>
</evidence>
<comment type="catalytic activity">
    <reaction evidence="7">
        <text>Endonucleolytic cleavage of RNA, removing 5'-extranucleotides from tRNA precursor.</text>
        <dbReference type="EC" id="3.1.26.5"/>
    </reaction>
</comment>
<evidence type="ECO:0000313" key="10">
    <source>
        <dbReference type="Proteomes" id="UP000069926"/>
    </source>
</evidence>